<evidence type="ECO:0000313" key="3">
    <source>
        <dbReference type="EMBL" id="CCT65278.1"/>
    </source>
</evidence>
<dbReference type="HOGENOM" id="CLU_2722427_0_0_1"/>
<feature type="region of interest" description="Disordered" evidence="1">
    <location>
        <begin position="35"/>
        <end position="72"/>
    </location>
</feature>
<dbReference type="VEuPathDB" id="FungiDB:FFUJ_02211"/>
<dbReference type="GeneID" id="35395693"/>
<gene>
    <name evidence="3" type="ORF">FFUJ_02211</name>
</gene>
<evidence type="ECO:0000256" key="2">
    <source>
        <dbReference type="SAM" id="SignalP"/>
    </source>
</evidence>
<dbReference type="STRING" id="1279085.S0DXT3"/>
<dbReference type="Proteomes" id="UP000016800">
    <property type="component" value="Chromosome III"/>
</dbReference>
<feature type="chain" id="PRO_5004485024" evidence="2">
    <location>
        <begin position="23"/>
        <end position="72"/>
    </location>
</feature>
<evidence type="ECO:0000256" key="1">
    <source>
        <dbReference type="SAM" id="MobiDB-lite"/>
    </source>
</evidence>
<dbReference type="AlphaFoldDB" id="S0DXT3"/>
<accession>S0DXT3</accession>
<name>S0DXT3_GIBF5</name>
<feature type="signal peptide" evidence="2">
    <location>
        <begin position="1"/>
        <end position="22"/>
    </location>
</feature>
<feature type="compositionally biased region" description="Low complexity" evidence="1">
    <location>
        <begin position="46"/>
        <end position="57"/>
    </location>
</feature>
<protein>
    <submittedName>
        <fullName evidence="3">Uncharacterized protein</fullName>
    </submittedName>
</protein>
<keyword evidence="4" id="KW-1185">Reference proteome</keyword>
<sequence length="72" mass="7978">MLRYVSGPILAIILSLLPQLRFNVFIVPERRDDWKQPYTPNALRGTTENADATTAETGMSSEDAVLSNKGVQ</sequence>
<organism evidence="3 4">
    <name type="scientific">Gibberella fujikuroi (strain CBS 195.34 / IMI 58289 / NRRL A-6831)</name>
    <name type="common">Bakanae and foot rot disease fungus</name>
    <name type="synonym">Fusarium fujikuroi</name>
    <dbReference type="NCBI Taxonomy" id="1279085"/>
    <lineage>
        <taxon>Eukaryota</taxon>
        <taxon>Fungi</taxon>
        <taxon>Dikarya</taxon>
        <taxon>Ascomycota</taxon>
        <taxon>Pezizomycotina</taxon>
        <taxon>Sordariomycetes</taxon>
        <taxon>Hypocreomycetidae</taxon>
        <taxon>Hypocreales</taxon>
        <taxon>Nectriaceae</taxon>
        <taxon>Fusarium</taxon>
        <taxon>Fusarium fujikuroi species complex</taxon>
    </lineage>
</organism>
<evidence type="ECO:0000313" key="4">
    <source>
        <dbReference type="Proteomes" id="UP000016800"/>
    </source>
</evidence>
<proteinExistence type="predicted"/>
<reference evidence="4" key="1">
    <citation type="journal article" date="2013" name="PLoS Pathog.">
        <title>Deciphering the cryptic genome: genome-wide analyses of the rice pathogen Fusarium fujikuroi reveal complex regulation of secondary metabolism and novel metabolites.</title>
        <authorList>
            <person name="Wiemann P."/>
            <person name="Sieber C.M."/>
            <person name="von Bargen K.W."/>
            <person name="Studt L."/>
            <person name="Niehaus E.M."/>
            <person name="Espino J.J."/>
            <person name="Huss K."/>
            <person name="Michielse C.B."/>
            <person name="Albermann S."/>
            <person name="Wagner D."/>
            <person name="Bergner S.V."/>
            <person name="Connolly L.R."/>
            <person name="Fischer A."/>
            <person name="Reuter G."/>
            <person name="Kleigrewe K."/>
            <person name="Bald T."/>
            <person name="Wingfield B.D."/>
            <person name="Ophir R."/>
            <person name="Freeman S."/>
            <person name="Hippler M."/>
            <person name="Smith K.M."/>
            <person name="Brown D.W."/>
            <person name="Proctor R.H."/>
            <person name="Munsterkotter M."/>
            <person name="Freitag M."/>
            <person name="Humpf H.U."/>
            <person name="Guldener U."/>
            <person name="Tudzynski B."/>
        </authorList>
    </citation>
    <scope>NUCLEOTIDE SEQUENCE [LARGE SCALE GENOMIC DNA]</scope>
    <source>
        <strain evidence="4">CBS 195.34 / IMI 58289 / NRRL A-6831</strain>
    </source>
</reference>
<dbReference type="EMBL" id="HF679025">
    <property type="protein sequence ID" value="CCT65278.1"/>
    <property type="molecule type" value="Genomic_DNA"/>
</dbReference>
<keyword evidence="2" id="KW-0732">Signal</keyword>
<dbReference type="RefSeq" id="XP_023427359.1">
    <property type="nucleotide sequence ID" value="XM_023573915.1"/>
</dbReference>